<feature type="non-terminal residue" evidence="3">
    <location>
        <position position="1"/>
    </location>
</feature>
<accession>A0A382QIU2</accession>
<keyword evidence="2" id="KW-0503">Monooxygenase</keyword>
<reference evidence="3" key="1">
    <citation type="submission" date="2018-05" db="EMBL/GenBank/DDBJ databases">
        <authorList>
            <person name="Lanie J.A."/>
            <person name="Ng W.-L."/>
            <person name="Kazmierczak K.M."/>
            <person name="Andrzejewski T.M."/>
            <person name="Davidsen T.M."/>
            <person name="Wayne K.J."/>
            <person name="Tettelin H."/>
            <person name="Glass J.I."/>
            <person name="Rusch D."/>
            <person name="Podicherti R."/>
            <person name="Tsui H.-C.T."/>
            <person name="Winkler M.E."/>
        </authorList>
    </citation>
    <scope>NUCLEOTIDE SEQUENCE</scope>
</reference>
<dbReference type="InterPro" id="IPR051820">
    <property type="entry name" value="FAD-binding_MO"/>
</dbReference>
<protein>
    <recommendedName>
        <fullName evidence="4">FAD-containing monooxygenase EthA</fullName>
    </recommendedName>
</protein>
<evidence type="ECO:0000313" key="3">
    <source>
        <dbReference type="EMBL" id="SVC85454.1"/>
    </source>
</evidence>
<sequence>DIIVTATGFELCVLGNIEFDIDGKSVDFSKTFAYKSMMFSDVPNLIWTFGYINASWTLKADLAAEFSCRVINHMDKIGSEICTPCLRAGELNMLGRDWIDNFSSGYIQRKMHLLPKQGDQSPWVNTQDYLYDKKMIRKEPIDDGVLRFSKTGNSTRGQQLENDAA</sequence>
<keyword evidence="2" id="KW-0560">Oxidoreductase</keyword>
<gene>
    <name evidence="3" type="ORF">METZ01_LOCUS338308</name>
</gene>
<name>A0A382QIU2_9ZZZZ</name>
<dbReference type="EMBL" id="UINC01114850">
    <property type="protein sequence ID" value="SVC85454.1"/>
    <property type="molecule type" value="Genomic_DNA"/>
</dbReference>
<dbReference type="GO" id="GO:0004497">
    <property type="term" value="F:monooxygenase activity"/>
    <property type="evidence" value="ECO:0007669"/>
    <property type="project" value="UniProtKB-KW"/>
</dbReference>
<comment type="cofactor">
    <cofactor evidence="1">
        <name>FAD</name>
        <dbReference type="ChEBI" id="CHEBI:57692"/>
    </cofactor>
</comment>
<organism evidence="3">
    <name type="scientific">marine metagenome</name>
    <dbReference type="NCBI Taxonomy" id="408172"/>
    <lineage>
        <taxon>unclassified sequences</taxon>
        <taxon>metagenomes</taxon>
        <taxon>ecological metagenomes</taxon>
    </lineage>
</organism>
<proteinExistence type="predicted"/>
<evidence type="ECO:0000256" key="2">
    <source>
        <dbReference type="ARBA" id="ARBA00023033"/>
    </source>
</evidence>
<dbReference type="PANTHER" id="PTHR43872">
    <property type="entry name" value="MONOOXYGENASE, PUTATIVE (AFU_ORTHOLOGUE AFUA_8G02570)-RELATED"/>
    <property type="match status" value="1"/>
</dbReference>
<dbReference type="PANTHER" id="PTHR43872:SF1">
    <property type="entry name" value="MONOOXYGENASE, PUTATIVE (AFU_ORTHOLOGUE AFUA_8G02570)-RELATED"/>
    <property type="match status" value="1"/>
</dbReference>
<dbReference type="AlphaFoldDB" id="A0A382QIU2"/>
<evidence type="ECO:0000256" key="1">
    <source>
        <dbReference type="ARBA" id="ARBA00001974"/>
    </source>
</evidence>
<evidence type="ECO:0008006" key="4">
    <source>
        <dbReference type="Google" id="ProtNLM"/>
    </source>
</evidence>